<feature type="transmembrane region" description="Helical" evidence="6">
    <location>
        <begin position="239"/>
        <end position="259"/>
    </location>
</feature>
<dbReference type="InterPro" id="IPR001851">
    <property type="entry name" value="ABC_transp_permease"/>
</dbReference>
<keyword evidence="8" id="KW-1185">Reference proteome</keyword>
<dbReference type="RefSeq" id="WP_184956033.1">
    <property type="nucleotide sequence ID" value="NZ_BOMC01000025.1"/>
</dbReference>
<evidence type="ECO:0000256" key="5">
    <source>
        <dbReference type="ARBA" id="ARBA00023136"/>
    </source>
</evidence>
<comment type="caution">
    <text evidence="7">The sequence shown here is derived from an EMBL/GenBank/DDBJ whole genome shotgun (WGS) entry which is preliminary data.</text>
</comment>
<evidence type="ECO:0000256" key="4">
    <source>
        <dbReference type="ARBA" id="ARBA00022989"/>
    </source>
</evidence>
<evidence type="ECO:0000256" key="2">
    <source>
        <dbReference type="ARBA" id="ARBA00022475"/>
    </source>
</evidence>
<evidence type="ECO:0000256" key="1">
    <source>
        <dbReference type="ARBA" id="ARBA00004651"/>
    </source>
</evidence>
<proteinExistence type="predicted"/>
<dbReference type="GO" id="GO:0005886">
    <property type="term" value="C:plasma membrane"/>
    <property type="evidence" value="ECO:0007669"/>
    <property type="project" value="UniProtKB-SubCell"/>
</dbReference>
<keyword evidence="2" id="KW-1003">Cell membrane</keyword>
<reference evidence="7 8" key="1">
    <citation type="submission" date="2020-08" db="EMBL/GenBank/DDBJ databases">
        <title>Sequencing the genomes of 1000 actinobacteria strains.</title>
        <authorList>
            <person name="Klenk H.-P."/>
        </authorList>
    </citation>
    <scope>NUCLEOTIDE SEQUENCE [LARGE SCALE GENOMIC DNA]</scope>
    <source>
        <strain evidence="7 8">DSM 45518</strain>
    </source>
</reference>
<keyword evidence="5 6" id="KW-0472">Membrane</keyword>
<evidence type="ECO:0000256" key="3">
    <source>
        <dbReference type="ARBA" id="ARBA00022692"/>
    </source>
</evidence>
<dbReference type="PANTHER" id="PTHR32196:SF72">
    <property type="entry name" value="RIBOSE IMPORT PERMEASE PROTEIN RBSC"/>
    <property type="match status" value="1"/>
</dbReference>
<dbReference type="GO" id="GO:0022857">
    <property type="term" value="F:transmembrane transporter activity"/>
    <property type="evidence" value="ECO:0007669"/>
    <property type="project" value="InterPro"/>
</dbReference>
<feature type="transmembrane region" description="Helical" evidence="6">
    <location>
        <begin position="71"/>
        <end position="100"/>
    </location>
</feature>
<feature type="transmembrane region" description="Helical" evidence="6">
    <location>
        <begin position="185"/>
        <end position="210"/>
    </location>
</feature>
<dbReference type="Pfam" id="PF02653">
    <property type="entry name" value="BPD_transp_2"/>
    <property type="match status" value="1"/>
</dbReference>
<keyword evidence="3 6" id="KW-0812">Transmembrane</keyword>
<dbReference type="EMBL" id="JACHMF010000001">
    <property type="protein sequence ID" value="MBB4697971.1"/>
    <property type="molecule type" value="Genomic_DNA"/>
</dbReference>
<dbReference type="AlphaFoldDB" id="A0A7W7D369"/>
<feature type="transmembrane region" description="Helical" evidence="6">
    <location>
        <begin position="319"/>
        <end position="340"/>
    </location>
</feature>
<dbReference type="PANTHER" id="PTHR32196">
    <property type="entry name" value="ABC TRANSPORTER PERMEASE PROTEIN YPHD-RELATED-RELATED"/>
    <property type="match status" value="1"/>
</dbReference>
<sequence>MTNTAPPPTATPDLSSAFLDRSTPLSRVRDLLHRYPAISPAVVLVVAVLVFGLLNERFLAPANLSLITQQVAVVGTLAIAQTLVILTAGIDLSVGAAMVLSAMVMAQSASSSGVPPTLSLVLGLAAGIAAGSLNGLLVTRLKLPPFIVTLGTLSIFTALTLLYTGGNTVRGAELSDTLKLTGETIPVLGIKISVGVLIMLALYVLIAYVLKRTAWGRHVYAVGDDKEAARLSGVRVNRVLASVYLVAGAIIAITAWIQIGRTSAASPNSGVDLNLDSITAVVIGGTSLFGGRGVIWGTLLGALIVGVFRNGLALAGLDVLYQTLTVGVLVIVAVAVDQWIRKAKS</sequence>
<comment type="subcellular location">
    <subcellularLocation>
        <location evidence="1">Cell membrane</location>
        <topology evidence="1">Multi-pass membrane protein</topology>
    </subcellularLocation>
</comment>
<feature type="transmembrane region" description="Helical" evidence="6">
    <location>
        <begin position="279"/>
        <end position="307"/>
    </location>
</feature>
<gene>
    <name evidence="7" type="ORF">BKA14_008119</name>
</gene>
<feature type="transmembrane region" description="Helical" evidence="6">
    <location>
        <begin position="120"/>
        <end position="139"/>
    </location>
</feature>
<evidence type="ECO:0000313" key="8">
    <source>
        <dbReference type="Proteomes" id="UP000542742"/>
    </source>
</evidence>
<name>A0A7W7D369_9ACTN</name>
<feature type="transmembrane region" description="Helical" evidence="6">
    <location>
        <begin position="37"/>
        <end position="59"/>
    </location>
</feature>
<protein>
    <submittedName>
        <fullName evidence="7">Fructose transport system permease protein</fullName>
    </submittedName>
</protein>
<feature type="transmembrane region" description="Helical" evidence="6">
    <location>
        <begin position="146"/>
        <end position="165"/>
    </location>
</feature>
<evidence type="ECO:0000313" key="7">
    <source>
        <dbReference type="EMBL" id="MBB4697971.1"/>
    </source>
</evidence>
<keyword evidence="4 6" id="KW-1133">Transmembrane helix</keyword>
<evidence type="ECO:0000256" key="6">
    <source>
        <dbReference type="SAM" id="Phobius"/>
    </source>
</evidence>
<dbReference type="Proteomes" id="UP000542742">
    <property type="component" value="Unassembled WGS sequence"/>
</dbReference>
<accession>A0A7W7D369</accession>
<dbReference type="CDD" id="cd06579">
    <property type="entry name" value="TM_PBP1_transp_AraH_like"/>
    <property type="match status" value="1"/>
</dbReference>
<organism evidence="7 8">
    <name type="scientific">Paractinoplanes abujensis</name>
    <dbReference type="NCBI Taxonomy" id="882441"/>
    <lineage>
        <taxon>Bacteria</taxon>
        <taxon>Bacillati</taxon>
        <taxon>Actinomycetota</taxon>
        <taxon>Actinomycetes</taxon>
        <taxon>Micromonosporales</taxon>
        <taxon>Micromonosporaceae</taxon>
        <taxon>Paractinoplanes</taxon>
    </lineage>
</organism>